<gene>
    <name evidence="1" type="ORF">BON30_12865</name>
</gene>
<sequence>MPCIHQSGVLRKETIKGVQLPQGVAVKCPLCYALGLRNAFFQMQSPSSPRLKPNAAFLEIESFEAGVENFWSSSNEARRSFVVEERRLARLSLEDAPACSFPIRKGENGETYHGLLAALLAPSVKVEISGASPAQVDFLNYYLEQDKIFKDARDSGARTECTAYIAKAFEANSKKQEALHQYLRDYFSDKILEDVLKNPYTKTSSLSKYYINRYLSESSEILDGPRKLPKAHEVGRIGLIFVRRAHTAGDGRMMTVENLRGVLDSLAQLNESLARAGKAEEVLTSHVILFGDIKQDEVQKLQRDFHGRLRFIHLPSPFFETNSEALKALRGVGAYAEFSDYAPLEAKLFSIFIALRERYGSRLFGVGFRSGTLDGAGFLGIPVFYFDDTTSKEQAKYKQYYESGEYLINPDKDKAVEERVLTLTRSVNTFIRINNLPVKNNQGFIQLDDKALLHLRAALWIWMCTLPPANQAKPLWMQRVLLMRDTTKRAKFLEWLGEATS</sequence>
<dbReference type="RefSeq" id="WP_071898598.1">
    <property type="nucleotide sequence ID" value="NZ_MPIN01000003.1"/>
</dbReference>
<protein>
    <submittedName>
        <fullName evidence="1">Uncharacterized protein</fullName>
    </submittedName>
</protein>
<name>A0A1L9BCJ3_9BACT</name>
<evidence type="ECO:0000313" key="1">
    <source>
        <dbReference type="EMBL" id="OJH39965.1"/>
    </source>
</evidence>
<dbReference type="AlphaFoldDB" id="A0A1L9BCJ3"/>
<dbReference type="Proteomes" id="UP000182229">
    <property type="component" value="Unassembled WGS sequence"/>
</dbReference>
<evidence type="ECO:0000313" key="2">
    <source>
        <dbReference type="Proteomes" id="UP000182229"/>
    </source>
</evidence>
<proteinExistence type="predicted"/>
<keyword evidence="2" id="KW-1185">Reference proteome</keyword>
<organism evidence="1 2">
    <name type="scientific">Cystobacter ferrugineus</name>
    <dbReference type="NCBI Taxonomy" id="83449"/>
    <lineage>
        <taxon>Bacteria</taxon>
        <taxon>Pseudomonadati</taxon>
        <taxon>Myxococcota</taxon>
        <taxon>Myxococcia</taxon>
        <taxon>Myxococcales</taxon>
        <taxon>Cystobacterineae</taxon>
        <taxon>Archangiaceae</taxon>
        <taxon>Cystobacter</taxon>
    </lineage>
</organism>
<accession>A0A1L9BCJ3</accession>
<dbReference type="EMBL" id="MPIN01000003">
    <property type="protein sequence ID" value="OJH39965.1"/>
    <property type="molecule type" value="Genomic_DNA"/>
</dbReference>
<reference evidence="2" key="1">
    <citation type="submission" date="2016-11" db="EMBL/GenBank/DDBJ databases">
        <authorList>
            <person name="Shukria A."/>
            <person name="Stevens D.C."/>
        </authorList>
    </citation>
    <scope>NUCLEOTIDE SEQUENCE [LARGE SCALE GENOMIC DNA]</scope>
    <source>
        <strain evidence="2">Cbfe23</strain>
    </source>
</reference>
<reference evidence="1 2" key="2">
    <citation type="submission" date="2016-12" db="EMBL/GenBank/DDBJ databases">
        <title>Draft Genome Sequence of Cystobacter ferrugineus Strain Cbfe23.</title>
        <authorList>
            <person name="Akbar S."/>
            <person name="Dowd S.E."/>
            <person name="Stevens D.C."/>
        </authorList>
    </citation>
    <scope>NUCLEOTIDE SEQUENCE [LARGE SCALE GENOMIC DNA]</scope>
    <source>
        <strain evidence="1 2">Cbfe23</strain>
    </source>
</reference>
<comment type="caution">
    <text evidence="1">The sequence shown here is derived from an EMBL/GenBank/DDBJ whole genome shotgun (WGS) entry which is preliminary data.</text>
</comment>